<dbReference type="Pfam" id="PF00300">
    <property type="entry name" value="His_Phos_1"/>
    <property type="match status" value="1"/>
</dbReference>
<organism evidence="1 2">
    <name type="scientific">Phytohabitans aurantiacus</name>
    <dbReference type="NCBI Taxonomy" id="3016789"/>
    <lineage>
        <taxon>Bacteria</taxon>
        <taxon>Bacillati</taxon>
        <taxon>Actinomycetota</taxon>
        <taxon>Actinomycetes</taxon>
        <taxon>Micromonosporales</taxon>
        <taxon>Micromonosporaceae</taxon>
    </lineage>
</organism>
<proteinExistence type="predicted"/>
<keyword evidence="2" id="KW-1185">Reference proteome</keyword>
<dbReference type="Gene3D" id="3.40.50.1240">
    <property type="entry name" value="Phosphoglycerate mutase-like"/>
    <property type="match status" value="1"/>
</dbReference>
<evidence type="ECO:0000313" key="2">
    <source>
        <dbReference type="Proteomes" id="UP001144280"/>
    </source>
</evidence>
<dbReference type="CDD" id="cd07067">
    <property type="entry name" value="HP_PGM_like"/>
    <property type="match status" value="1"/>
</dbReference>
<dbReference type="SUPFAM" id="SSF53254">
    <property type="entry name" value="Phosphoglycerate mutase-like"/>
    <property type="match status" value="1"/>
</dbReference>
<dbReference type="PANTHER" id="PTHR48100">
    <property type="entry name" value="BROAD-SPECIFICITY PHOSPHATASE YOR283W-RELATED"/>
    <property type="match status" value="1"/>
</dbReference>
<evidence type="ECO:0000313" key="1">
    <source>
        <dbReference type="EMBL" id="GLH99209.1"/>
    </source>
</evidence>
<reference evidence="1" key="1">
    <citation type="submission" date="2022-12" db="EMBL/GenBank/DDBJ databases">
        <title>New Phytohabitans aurantiacus sp. RD004123 nov., an actinomycete isolated from soil.</title>
        <authorList>
            <person name="Triningsih D.W."/>
            <person name="Harunari E."/>
            <person name="Igarashi Y."/>
        </authorList>
    </citation>
    <scope>NUCLEOTIDE SEQUENCE</scope>
    <source>
        <strain evidence="1">RD004123</strain>
    </source>
</reference>
<sequence>MTGAVGDIVLVRHGQTEWSLTHRHTSYTDIDLTPDGERQARDLAERLAGRTFAAVLSSPRKRALRTAELAGLAVTSVDDDLAEWNYGEYEGITTDEIQRTRDPDWNLWTDGAPGGESPEQAGARLDRALDRARAITGDVAIVGHAHALRVLGARWVGLPPSGGGLLRLDTATLSVLGREHGRPVILSWNC</sequence>
<dbReference type="SMART" id="SM00855">
    <property type="entry name" value="PGAM"/>
    <property type="match status" value="1"/>
</dbReference>
<accession>A0ABQ5QZS4</accession>
<gene>
    <name evidence="1" type="ORF">Pa4123_44840</name>
</gene>
<name>A0ABQ5QZS4_9ACTN</name>
<dbReference type="InterPro" id="IPR013078">
    <property type="entry name" value="His_Pase_superF_clade-1"/>
</dbReference>
<comment type="caution">
    <text evidence="1">The sequence shown here is derived from an EMBL/GenBank/DDBJ whole genome shotgun (WGS) entry which is preliminary data.</text>
</comment>
<dbReference type="EMBL" id="BSDI01000021">
    <property type="protein sequence ID" value="GLH99209.1"/>
    <property type="molecule type" value="Genomic_DNA"/>
</dbReference>
<dbReference type="PANTHER" id="PTHR48100:SF15">
    <property type="entry name" value="SEDOHEPTULOSE 1,7-BISPHOSPHATASE"/>
    <property type="match status" value="1"/>
</dbReference>
<dbReference type="InterPro" id="IPR029033">
    <property type="entry name" value="His_PPase_superfam"/>
</dbReference>
<protein>
    <submittedName>
        <fullName evidence="1">Phosphatase</fullName>
    </submittedName>
</protein>
<dbReference type="InterPro" id="IPR050275">
    <property type="entry name" value="PGM_Phosphatase"/>
</dbReference>
<dbReference type="Proteomes" id="UP001144280">
    <property type="component" value="Unassembled WGS sequence"/>
</dbReference>